<dbReference type="GeneID" id="80558305"/>
<accession>A0ABM7NSG0</accession>
<keyword evidence="3" id="KW-0946">Virion</keyword>
<evidence type="ECO:0000259" key="5">
    <source>
        <dbReference type="Pfam" id="PF16903"/>
    </source>
</evidence>
<proteinExistence type="predicted"/>
<protein>
    <submittedName>
        <fullName evidence="6">Capsid protein</fullName>
    </submittedName>
</protein>
<evidence type="ECO:0000256" key="3">
    <source>
        <dbReference type="ARBA" id="ARBA00022844"/>
    </source>
</evidence>
<sequence length="522" mass="60856">MAGGLIQLVAYGIQDLYLTGDPQITFFKLVYRRHTNFSIESIEQNFSSKANFGETVGCTLSRSGDLVSKIFVCVDIPSIPDFFDITTGETDNIKKFAWVNNLGYALINDVNIEIGGKQIDKQYGEWMFIWSQVSNRHDEALSKMIGNLPEIFTFTNGKPSYRLYIPLEFWFCRNSGLSLPMIALASSSIKINVKFRNADECYRIGPTHSIDIMEDIIPFRSGDYIYQTINGQTINGYVIDYDYLTKKLYYIKIHGPTNVRKNFESYMNDDFESQSTNHFSEYRIYDSINKRYCTPKPGSVESIEYTSLEQEPHIINAFLYVNYVYLDEEERNLFAKMSHEYLIEQIQFNQEIGIQNVNIKQKLTLNHPCKSHYWVVQLDSLVGPKTMNDRFNFTTSHVRYNTTNMSNNFYGESLVDRAKLMLNNRERFSERSWQFFNYLQPFEHHYRGPQLGINTYSPSLNPESIQPSSTINMTKIDDIFMDMHLKNVINYNNTCKIRSYTVNYNIFRVFLNQGSLAFDMNN</sequence>
<comment type="subcellular location">
    <subcellularLocation>
        <location evidence="1">Virion</location>
    </subcellularLocation>
</comment>
<feature type="domain" description="Major capsid protein N-terminal" evidence="5">
    <location>
        <begin position="25"/>
        <end position="230"/>
    </location>
</feature>
<evidence type="ECO:0000256" key="1">
    <source>
        <dbReference type="ARBA" id="ARBA00004328"/>
    </source>
</evidence>
<evidence type="ECO:0000259" key="4">
    <source>
        <dbReference type="Pfam" id="PF04451"/>
    </source>
</evidence>
<dbReference type="SUPFAM" id="SSF49749">
    <property type="entry name" value="Group II dsDNA viruses VP"/>
    <property type="match status" value="2"/>
</dbReference>
<evidence type="ECO:0000256" key="2">
    <source>
        <dbReference type="ARBA" id="ARBA00022561"/>
    </source>
</evidence>
<dbReference type="Proteomes" id="UP001321479">
    <property type="component" value="Segment"/>
</dbReference>
<dbReference type="Gene3D" id="2.70.9.10">
    <property type="entry name" value="Adenovirus Type 2 Hexon, domain 4"/>
    <property type="match status" value="1"/>
</dbReference>
<evidence type="ECO:0000313" key="6">
    <source>
        <dbReference type="EMBL" id="BCS83100.1"/>
    </source>
</evidence>
<dbReference type="InterPro" id="IPR007542">
    <property type="entry name" value="MCP_C"/>
</dbReference>
<dbReference type="InterPro" id="IPR016112">
    <property type="entry name" value="VP_dsDNA_II"/>
</dbReference>
<name>A0ABM7NSG0_9VIRU</name>
<dbReference type="EMBL" id="AP024483">
    <property type="protein sequence ID" value="BCS83100.1"/>
    <property type="molecule type" value="Genomic_DNA"/>
</dbReference>
<dbReference type="RefSeq" id="YP_010841708.1">
    <property type="nucleotide sequence ID" value="NC_079139.1"/>
</dbReference>
<evidence type="ECO:0000313" key="7">
    <source>
        <dbReference type="Proteomes" id="UP001321479"/>
    </source>
</evidence>
<feature type="domain" description="Major capsid protein C-terminal" evidence="4">
    <location>
        <begin position="330"/>
        <end position="509"/>
    </location>
</feature>
<dbReference type="InterPro" id="IPR038519">
    <property type="entry name" value="MCP_C_sf"/>
</dbReference>
<dbReference type="Gene3D" id="2.70.9.20">
    <property type="entry name" value="Major capsid protein Vp54"/>
    <property type="match status" value="1"/>
</dbReference>
<dbReference type="Pfam" id="PF04451">
    <property type="entry name" value="Capsid_NCLDV"/>
    <property type="match status" value="1"/>
</dbReference>
<keyword evidence="2" id="KW-0167">Capsid protein</keyword>
<reference evidence="6 7" key="1">
    <citation type="submission" date="2021-02" db="EMBL/GenBank/DDBJ databases">
        <title>Cotonvirus japonicus, which uses Golgi apparatus of host cells for its virion factory, phylogenetically links tailed tupanvirus and icosahedral mimivirus.</title>
        <authorList>
            <person name="Takahashi H."/>
            <person name="Fukaya S."/>
            <person name="Song C."/>
            <person name="Murata K."/>
            <person name="Takemura M."/>
        </authorList>
    </citation>
    <scope>NUCLEOTIDE SEQUENCE [LARGE SCALE GENOMIC DNA]</scope>
</reference>
<dbReference type="Pfam" id="PF16903">
    <property type="entry name" value="Capsid_N"/>
    <property type="match status" value="1"/>
</dbReference>
<keyword evidence="7" id="KW-1185">Reference proteome</keyword>
<organism evidence="6 7">
    <name type="scientific">Cotonvirus japonicus</name>
    <dbReference type="NCBI Taxonomy" id="2811091"/>
    <lineage>
        <taxon>Viruses</taxon>
        <taxon>Varidnaviria</taxon>
        <taxon>Bamfordvirae</taxon>
        <taxon>Nucleocytoviricota</taxon>
        <taxon>Megaviricetes</taxon>
        <taxon>Imitervirales</taxon>
        <taxon>Mimiviridae</taxon>
        <taxon>Megamimivirinae</taxon>
        <taxon>Cotonvirus</taxon>
        <taxon>Cotonvirus japonicum</taxon>
    </lineage>
</organism>
<dbReference type="InterPro" id="IPR031654">
    <property type="entry name" value="Capsid_N"/>
</dbReference>